<gene>
    <name evidence="1" type="ORF">PACLA_8A021829</name>
</gene>
<sequence>ESRCEILPTHGILEALGRVTPGSVAYKLIPSMLKKTKGTLERKITEAFYTERMQPDLNSNDELQD</sequence>
<reference evidence="1" key="1">
    <citation type="submission" date="2020-04" db="EMBL/GenBank/DDBJ databases">
        <authorList>
            <person name="Alioto T."/>
            <person name="Alioto T."/>
            <person name="Gomez Garrido J."/>
        </authorList>
    </citation>
    <scope>NUCLEOTIDE SEQUENCE</scope>
    <source>
        <strain evidence="1">A484AB</strain>
    </source>
</reference>
<comment type="caution">
    <text evidence="1">The sequence shown here is derived from an EMBL/GenBank/DDBJ whole genome shotgun (WGS) entry which is preliminary data.</text>
</comment>
<proteinExistence type="predicted"/>
<evidence type="ECO:0000313" key="2">
    <source>
        <dbReference type="Proteomes" id="UP001152795"/>
    </source>
</evidence>
<protein>
    <submittedName>
        <fullName evidence="1">Uncharacterized protein</fullName>
    </submittedName>
</protein>
<dbReference type="AlphaFoldDB" id="A0A7D9JAV7"/>
<dbReference type="Proteomes" id="UP001152795">
    <property type="component" value="Unassembled WGS sequence"/>
</dbReference>
<evidence type="ECO:0000313" key="1">
    <source>
        <dbReference type="EMBL" id="CAB4025951.1"/>
    </source>
</evidence>
<organism evidence="1 2">
    <name type="scientific">Paramuricea clavata</name>
    <name type="common">Red gorgonian</name>
    <name type="synonym">Violescent sea-whip</name>
    <dbReference type="NCBI Taxonomy" id="317549"/>
    <lineage>
        <taxon>Eukaryota</taxon>
        <taxon>Metazoa</taxon>
        <taxon>Cnidaria</taxon>
        <taxon>Anthozoa</taxon>
        <taxon>Octocorallia</taxon>
        <taxon>Malacalcyonacea</taxon>
        <taxon>Plexauridae</taxon>
        <taxon>Paramuricea</taxon>
    </lineage>
</organism>
<feature type="non-terminal residue" evidence="1">
    <location>
        <position position="65"/>
    </location>
</feature>
<dbReference type="EMBL" id="CACRXK020013917">
    <property type="protein sequence ID" value="CAB4025951.1"/>
    <property type="molecule type" value="Genomic_DNA"/>
</dbReference>
<accession>A0A7D9JAV7</accession>
<feature type="non-terminal residue" evidence="1">
    <location>
        <position position="1"/>
    </location>
</feature>
<name>A0A7D9JAV7_PARCT</name>
<keyword evidence="2" id="KW-1185">Reference proteome</keyword>